<dbReference type="AlphaFoldDB" id="A0AA88U9D2"/>
<dbReference type="PANTHER" id="PTHR24177">
    <property type="entry name" value="CASKIN"/>
    <property type="match status" value="1"/>
</dbReference>
<sequence>MRSPGMLLQEDLLLFERVQKVSTTHFIKHFNCNKKTAEELFVDSNAQIRENAKEWLKLTAENYSIVAVLIATVAFSAA</sequence>
<proteinExistence type="predicted"/>
<organism evidence="1 2">
    <name type="scientific">Escallonia rubra</name>
    <dbReference type="NCBI Taxonomy" id="112253"/>
    <lineage>
        <taxon>Eukaryota</taxon>
        <taxon>Viridiplantae</taxon>
        <taxon>Streptophyta</taxon>
        <taxon>Embryophyta</taxon>
        <taxon>Tracheophyta</taxon>
        <taxon>Spermatophyta</taxon>
        <taxon>Magnoliopsida</taxon>
        <taxon>eudicotyledons</taxon>
        <taxon>Gunneridae</taxon>
        <taxon>Pentapetalae</taxon>
        <taxon>asterids</taxon>
        <taxon>campanulids</taxon>
        <taxon>Escalloniales</taxon>
        <taxon>Escalloniaceae</taxon>
        <taxon>Escallonia</taxon>
    </lineage>
</organism>
<dbReference type="EMBL" id="JAVXUO010003099">
    <property type="protein sequence ID" value="KAK2966752.1"/>
    <property type="molecule type" value="Genomic_DNA"/>
</dbReference>
<dbReference type="Proteomes" id="UP001187471">
    <property type="component" value="Unassembled WGS sequence"/>
</dbReference>
<evidence type="ECO:0000313" key="1">
    <source>
        <dbReference type="EMBL" id="KAK2966752.1"/>
    </source>
</evidence>
<protein>
    <submittedName>
        <fullName evidence="1">Uncharacterized protein</fullName>
    </submittedName>
</protein>
<accession>A0AA88U9D2</accession>
<dbReference type="GO" id="GO:0016020">
    <property type="term" value="C:membrane"/>
    <property type="evidence" value="ECO:0007669"/>
    <property type="project" value="TreeGrafter"/>
</dbReference>
<gene>
    <name evidence="1" type="ORF">RJ640_001076</name>
</gene>
<keyword evidence="2" id="KW-1185">Reference proteome</keyword>
<comment type="caution">
    <text evidence="1">The sequence shown here is derived from an EMBL/GenBank/DDBJ whole genome shotgun (WGS) entry which is preliminary data.</text>
</comment>
<reference evidence="1" key="1">
    <citation type="submission" date="2022-12" db="EMBL/GenBank/DDBJ databases">
        <title>Draft genome assemblies for two species of Escallonia (Escalloniales).</title>
        <authorList>
            <person name="Chanderbali A."/>
            <person name="Dervinis C."/>
            <person name="Anghel I."/>
            <person name="Soltis D."/>
            <person name="Soltis P."/>
            <person name="Zapata F."/>
        </authorList>
    </citation>
    <scope>NUCLEOTIDE SEQUENCE</scope>
    <source>
        <strain evidence="1">UCBG92.1500</strain>
        <tissue evidence="1">Leaf</tissue>
    </source>
</reference>
<evidence type="ECO:0000313" key="2">
    <source>
        <dbReference type="Proteomes" id="UP001187471"/>
    </source>
</evidence>
<dbReference type="PANTHER" id="PTHR24177:SF314">
    <property type="entry name" value="PROTEIN ACCELERATED CELL DEATH 6-LIKE ISOFORM X1"/>
    <property type="match status" value="1"/>
</dbReference>
<name>A0AA88U9D2_9ASTE</name>